<evidence type="ECO:0000256" key="2">
    <source>
        <dbReference type="ARBA" id="ARBA00022679"/>
    </source>
</evidence>
<dbReference type="CDD" id="cd00009">
    <property type="entry name" value="AAA"/>
    <property type="match status" value="1"/>
</dbReference>
<dbReference type="OrthoDB" id="9810148at2"/>
<keyword evidence="5" id="KW-0479">Metal-binding</keyword>
<dbReference type="GO" id="GO:0005524">
    <property type="term" value="F:ATP binding"/>
    <property type="evidence" value="ECO:0007669"/>
    <property type="project" value="UniProtKB-KW"/>
</dbReference>
<keyword evidence="15" id="KW-1185">Reference proteome</keyword>
<dbReference type="Gene3D" id="1.20.272.10">
    <property type="match status" value="1"/>
</dbReference>
<dbReference type="InterPro" id="IPR045085">
    <property type="entry name" value="HLD_clamp_pol_III_gamma_tau"/>
</dbReference>
<evidence type="ECO:0000313" key="14">
    <source>
        <dbReference type="EMBL" id="SFN93359.1"/>
    </source>
</evidence>
<comment type="catalytic activity">
    <reaction evidence="10 11">
        <text>DNA(n) + a 2'-deoxyribonucleoside 5'-triphosphate = DNA(n+1) + diphosphate</text>
        <dbReference type="Rhea" id="RHEA:22508"/>
        <dbReference type="Rhea" id="RHEA-COMP:17339"/>
        <dbReference type="Rhea" id="RHEA-COMP:17340"/>
        <dbReference type="ChEBI" id="CHEBI:33019"/>
        <dbReference type="ChEBI" id="CHEBI:61560"/>
        <dbReference type="ChEBI" id="CHEBI:173112"/>
        <dbReference type="EC" id="2.7.7.7"/>
    </reaction>
</comment>
<evidence type="ECO:0000313" key="15">
    <source>
        <dbReference type="Proteomes" id="UP000199236"/>
    </source>
</evidence>
<accession>A0A1I5D2B7</accession>
<evidence type="ECO:0000256" key="10">
    <source>
        <dbReference type="ARBA" id="ARBA00049244"/>
    </source>
</evidence>
<dbReference type="AlphaFoldDB" id="A0A1I5D2B7"/>
<dbReference type="FunFam" id="3.40.50.300:FF:000014">
    <property type="entry name" value="DNA polymerase III subunit gamma/tau"/>
    <property type="match status" value="1"/>
</dbReference>
<feature type="compositionally biased region" description="Low complexity" evidence="12">
    <location>
        <begin position="418"/>
        <end position="439"/>
    </location>
</feature>
<dbReference type="CDD" id="cd18137">
    <property type="entry name" value="HLD_clamp_pol_III_gamma_tau"/>
    <property type="match status" value="1"/>
</dbReference>
<dbReference type="Pfam" id="PF22608">
    <property type="entry name" value="DNAX_ATPase_lid"/>
    <property type="match status" value="1"/>
</dbReference>
<keyword evidence="2 11" id="KW-0808">Transferase</keyword>
<dbReference type="GO" id="GO:0003677">
    <property type="term" value="F:DNA binding"/>
    <property type="evidence" value="ECO:0007669"/>
    <property type="project" value="InterPro"/>
</dbReference>
<evidence type="ECO:0000256" key="12">
    <source>
        <dbReference type="SAM" id="MobiDB-lite"/>
    </source>
</evidence>
<dbReference type="InterPro" id="IPR008921">
    <property type="entry name" value="DNA_pol3_clamp-load_cplx_C"/>
</dbReference>
<keyword evidence="9 11" id="KW-0239">DNA-directed DNA polymerase</keyword>
<feature type="compositionally biased region" description="Polar residues" evidence="12">
    <location>
        <begin position="451"/>
        <end position="465"/>
    </location>
</feature>
<keyword evidence="8 11" id="KW-0067">ATP-binding</keyword>
<dbReference type="Pfam" id="PF12169">
    <property type="entry name" value="DNA_pol3_gamma3"/>
    <property type="match status" value="1"/>
</dbReference>
<dbReference type="InterPro" id="IPR022107">
    <property type="entry name" value="DNA_pol_III_gamma/tau_C"/>
</dbReference>
<comment type="similarity">
    <text evidence="1 11">Belongs to the DnaX/STICHEL family.</text>
</comment>
<proteinExistence type="inferred from homology"/>
<dbReference type="Gene3D" id="3.40.50.300">
    <property type="entry name" value="P-loop containing nucleotide triphosphate hydrolases"/>
    <property type="match status" value="1"/>
</dbReference>
<keyword evidence="4 11" id="KW-0235">DNA replication</keyword>
<organism evidence="14 15">
    <name type="scientific">Cohaesibacter marisflavi</name>
    <dbReference type="NCBI Taxonomy" id="655353"/>
    <lineage>
        <taxon>Bacteria</taxon>
        <taxon>Pseudomonadati</taxon>
        <taxon>Pseudomonadota</taxon>
        <taxon>Alphaproteobacteria</taxon>
        <taxon>Hyphomicrobiales</taxon>
        <taxon>Cohaesibacteraceae</taxon>
    </lineage>
</organism>
<dbReference type="GO" id="GO:0009360">
    <property type="term" value="C:DNA polymerase III complex"/>
    <property type="evidence" value="ECO:0007669"/>
    <property type="project" value="InterPro"/>
</dbReference>
<reference evidence="14 15" key="1">
    <citation type="submission" date="2016-10" db="EMBL/GenBank/DDBJ databases">
        <authorList>
            <person name="de Groot N.N."/>
        </authorList>
    </citation>
    <scope>NUCLEOTIDE SEQUENCE [LARGE SCALE GENOMIC DNA]</scope>
    <source>
        <strain evidence="14 15">CGMCC 1.9157</strain>
    </source>
</reference>
<evidence type="ECO:0000256" key="5">
    <source>
        <dbReference type="ARBA" id="ARBA00022723"/>
    </source>
</evidence>
<dbReference type="GO" id="GO:0006261">
    <property type="term" value="P:DNA-templated DNA replication"/>
    <property type="evidence" value="ECO:0007669"/>
    <property type="project" value="TreeGrafter"/>
</dbReference>
<dbReference type="InterPro" id="IPR022754">
    <property type="entry name" value="DNA_pol_III_gamma-3"/>
</dbReference>
<dbReference type="FunFam" id="1.10.8.60:FF:000013">
    <property type="entry name" value="DNA polymerase III subunit gamma/tau"/>
    <property type="match status" value="1"/>
</dbReference>
<evidence type="ECO:0000256" key="1">
    <source>
        <dbReference type="ARBA" id="ARBA00006360"/>
    </source>
</evidence>
<keyword evidence="7" id="KW-0862">Zinc</keyword>
<dbReference type="Gene3D" id="1.10.8.60">
    <property type="match status" value="1"/>
</dbReference>
<dbReference type="SUPFAM" id="SSF48019">
    <property type="entry name" value="post-AAA+ oligomerization domain-like"/>
    <property type="match status" value="1"/>
</dbReference>
<dbReference type="NCBIfam" id="TIGR02397">
    <property type="entry name" value="dnaX_nterm"/>
    <property type="match status" value="1"/>
</dbReference>
<dbReference type="SMART" id="SM00382">
    <property type="entry name" value="AAA"/>
    <property type="match status" value="1"/>
</dbReference>
<feature type="domain" description="AAA+ ATPase" evidence="13">
    <location>
        <begin position="46"/>
        <end position="193"/>
    </location>
</feature>
<dbReference type="Pfam" id="PF12362">
    <property type="entry name" value="DUF3646"/>
    <property type="match status" value="1"/>
</dbReference>
<feature type="region of interest" description="Disordered" evidence="12">
    <location>
        <begin position="392"/>
        <end position="510"/>
    </location>
</feature>
<dbReference type="InterPro" id="IPR003593">
    <property type="entry name" value="AAA+_ATPase"/>
</dbReference>
<dbReference type="FunFam" id="1.20.272.10:FF:000003">
    <property type="entry name" value="DNA polymerase III subunit gamma/tau"/>
    <property type="match status" value="1"/>
</dbReference>
<dbReference type="PANTHER" id="PTHR11669">
    <property type="entry name" value="REPLICATION FACTOR C / DNA POLYMERASE III GAMMA-TAU SUBUNIT"/>
    <property type="match status" value="1"/>
</dbReference>
<comment type="function">
    <text evidence="11">DNA polymerase III is a complex, multichain enzyme responsible for most of the replicative synthesis in bacteria. This DNA polymerase also exhibits 3' to 5' exonuclease activity.</text>
</comment>
<evidence type="ECO:0000256" key="7">
    <source>
        <dbReference type="ARBA" id="ARBA00022833"/>
    </source>
</evidence>
<sequence>MDDQEHQSAEGYRVLARKYRPASFDDLIGQGPMVRTLTNAFKTGRIAQAYMLTGVRGVGKTTTARILARALNYEIPGEISSPTIDMPRLGTHCQAIMEGRHVDIMEMDAASHTSINDIREIIEAARYKPVSARYKVYIIDEVHMLSTAAFNGLLKTLEEPPEHVKFIFATTEIRKVPVTVLSRCQRFDLRRIDAGEMAAYMQSMCDKEQVEIEEDALQMIARAGEGSVRDSLSLLDQAISHGAGKITAETTRQMLGLADRARIIDLFEALMKGDIAKALEELKSQYDIGAEPAVVLSDLADFVHLVTRLKLTPDASSEAAATEAEKTRGRDFSTHLSVRVLSRAWQMLLKGLAEVQSSPRPLASAEMVLVRMAYVADLPSPDEALRMLANRDFRPPMPTGAGSGPSTPPDATLPAHSGPQDQQDMPPQGMPHQGPSDPSQGGGPTAMQAGSGMNSGVNPANQPTPDLQRGHADPAQTEKANLRLVSSQSEMQVARQARANPPSGHENTASPVKPVITRFEQIIALAKSHRDIALQFTLESAVRPVSVEPGRVVVAYDGADGEAFQTKLSRKLSEWTGERWLVDLTREGGGATLFERKEEREKQAREEADNHPLVEAVRKAFPGSKVVDVRINRDFEEEFLAPVIEDPDEDGDMSLTIDDADEFGLDNL</sequence>
<evidence type="ECO:0000256" key="9">
    <source>
        <dbReference type="ARBA" id="ARBA00022932"/>
    </source>
</evidence>
<dbReference type="SUPFAM" id="SSF52540">
    <property type="entry name" value="P-loop containing nucleoside triphosphate hydrolases"/>
    <property type="match status" value="1"/>
</dbReference>
<keyword evidence="6 11" id="KW-0547">Nucleotide-binding</keyword>
<keyword evidence="3 11" id="KW-0548">Nucleotidyltransferase</keyword>
<protein>
    <recommendedName>
        <fullName evidence="11">DNA polymerase III subunit gamma/tau</fullName>
        <ecNumber evidence="11">2.7.7.7</ecNumber>
    </recommendedName>
</protein>
<gene>
    <name evidence="11" type="primary">dnaX</name>
    <name evidence="14" type="ORF">SAMN04488056_102447</name>
</gene>
<dbReference type="Proteomes" id="UP000199236">
    <property type="component" value="Unassembled WGS sequence"/>
</dbReference>
<dbReference type="RefSeq" id="WP_090069884.1">
    <property type="nucleotide sequence ID" value="NZ_FOVR01000002.1"/>
</dbReference>
<dbReference type="NCBIfam" id="NF006585">
    <property type="entry name" value="PRK09111.1"/>
    <property type="match status" value="1"/>
</dbReference>
<dbReference type="STRING" id="655353.SAMN04488056_102447"/>
<dbReference type="EMBL" id="FOVR01000002">
    <property type="protein sequence ID" value="SFN93359.1"/>
    <property type="molecule type" value="Genomic_DNA"/>
</dbReference>
<dbReference type="InterPro" id="IPR012763">
    <property type="entry name" value="DNA_pol_III_sug/sutau_N"/>
</dbReference>
<evidence type="ECO:0000259" key="13">
    <source>
        <dbReference type="SMART" id="SM00382"/>
    </source>
</evidence>
<evidence type="ECO:0000256" key="11">
    <source>
        <dbReference type="RuleBase" id="RU364063"/>
    </source>
</evidence>
<dbReference type="GO" id="GO:0003887">
    <property type="term" value="F:DNA-directed DNA polymerase activity"/>
    <property type="evidence" value="ECO:0007669"/>
    <property type="project" value="UniProtKB-KW"/>
</dbReference>
<evidence type="ECO:0000256" key="3">
    <source>
        <dbReference type="ARBA" id="ARBA00022695"/>
    </source>
</evidence>
<evidence type="ECO:0000256" key="6">
    <source>
        <dbReference type="ARBA" id="ARBA00022741"/>
    </source>
</evidence>
<dbReference type="Pfam" id="PF13177">
    <property type="entry name" value="DNA_pol3_delta2"/>
    <property type="match status" value="1"/>
</dbReference>
<comment type="subunit">
    <text evidence="11">DNA polymerase III contains a core (composed of alpha, epsilon and theta chains) that associates with a tau subunit. This core dimerizes to form the POLIII' complex. PolIII' associates with the gamma complex (composed of gamma, delta, delta', psi and chi chains) and with the beta chain to form the complete DNA polymerase III complex.</text>
</comment>
<dbReference type="EC" id="2.7.7.7" evidence="11"/>
<evidence type="ECO:0000256" key="4">
    <source>
        <dbReference type="ARBA" id="ARBA00022705"/>
    </source>
</evidence>
<feature type="region of interest" description="Disordered" evidence="12">
    <location>
        <begin position="645"/>
        <end position="668"/>
    </location>
</feature>
<name>A0A1I5D2B7_9HYPH</name>
<dbReference type="InterPro" id="IPR050238">
    <property type="entry name" value="DNA_Rep/Repair_Clamp_Loader"/>
</dbReference>
<dbReference type="GO" id="GO:0046872">
    <property type="term" value="F:metal ion binding"/>
    <property type="evidence" value="ECO:0007669"/>
    <property type="project" value="UniProtKB-KW"/>
</dbReference>
<dbReference type="PANTHER" id="PTHR11669:SF0">
    <property type="entry name" value="PROTEIN STICHEL-LIKE 2"/>
    <property type="match status" value="1"/>
</dbReference>
<dbReference type="InterPro" id="IPR027417">
    <property type="entry name" value="P-loop_NTPase"/>
</dbReference>
<evidence type="ECO:0000256" key="8">
    <source>
        <dbReference type="ARBA" id="ARBA00022840"/>
    </source>
</evidence>